<keyword evidence="4" id="KW-0904">Protein phosphatase</keyword>
<dbReference type="FunFam" id="3.90.190.10:FF:000053">
    <property type="entry name" value="Phosphatidylinositol 3,4,5-trisphosphate 3-phosphatase TPTE2"/>
    <property type="match status" value="1"/>
</dbReference>
<dbReference type="Pfam" id="PF22918">
    <property type="entry name" value="PTEN2_C2"/>
    <property type="match status" value="1"/>
</dbReference>
<dbReference type="PROSITE" id="PS51181">
    <property type="entry name" value="PPASE_TENSIN"/>
    <property type="match status" value="1"/>
</dbReference>
<evidence type="ECO:0000256" key="1">
    <source>
        <dbReference type="ARBA" id="ARBA00000536"/>
    </source>
</evidence>
<dbReference type="InterPro" id="IPR055183">
    <property type="entry name" value="PTEN2A/B_C2"/>
</dbReference>
<dbReference type="Proteomes" id="UP001418222">
    <property type="component" value="Unassembled WGS sequence"/>
</dbReference>
<gene>
    <name evidence="10" type="ORF">KSP39_PZI014145</name>
</gene>
<dbReference type="PROSITE" id="PS51182">
    <property type="entry name" value="C2_TENSIN"/>
    <property type="match status" value="1"/>
</dbReference>
<dbReference type="GO" id="GO:0005829">
    <property type="term" value="C:cytosol"/>
    <property type="evidence" value="ECO:0007669"/>
    <property type="project" value="TreeGrafter"/>
</dbReference>
<dbReference type="SMART" id="SM01326">
    <property type="entry name" value="PTEN_C2"/>
    <property type="match status" value="1"/>
</dbReference>
<dbReference type="InterPro" id="IPR014020">
    <property type="entry name" value="Tensin_C2-dom"/>
</dbReference>
<dbReference type="InterPro" id="IPR045101">
    <property type="entry name" value="PTP_PTEN"/>
</dbReference>
<dbReference type="GO" id="GO:0006629">
    <property type="term" value="P:lipid metabolic process"/>
    <property type="evidence" value="ECO:0007669"/>
    <property type="project" value="UniProtKB-KW"/>
</dbReference>
<accession>A0AAP0BDH4</accession>
<comment type="similarity">
    <text evidence="2">Belongs to the PTEN phosphatase protein family.</text>
</comment>
<dbReference type="InterPro" id="IPR029021">
    <property type="entry name" value="Prot-tyrosine_phosphatase-like"/>
</dbReference>
<dbReference type="PANTHER" id="PTHR12305:SF96">
    <property type="entry name" value="PHOSPHATIDYLINOSITOL 3,4,5-TRISPHOSPHATE 3-PHOSPHATASE AND PROTEIN-TYROSINE-PHOSPHATASE PTEN2A"/>
    <property type="match status" value="1"/>
</dbReference>
<evidence type="ECO:0000256" key="3">
    <source>
        <dbReference type="ARBA" id="ARBA00022801"/>
    </source>
</evidence>
<feature type="compositionally biased region" description="Basic and acidic residues" evidence="6">
    <location>
        <begin position="486"/>
        <end position="496"/>
    </location>
</feature>
<dbReference type="InterPro" id="IPR051281">
    <property type="entry name" value="Dual-spec_lipid-protein_phosph"/>
</dbReference>
<dbReference type="InterPro" id="IPR016130">
    <property type="entry name" value="Tyr_Pase_AS"/>
</dbReference>
<dbReference type="AlphaFoldDB" id="A0AAP0BDH4"/>
<comment type="caution">
    <text evidence="10">The sequence shown here is derived from an EMBL/GenBank/DDBJ whole genome shotgun (WGS) entry which is preliminary data.</text>
</comment>
<organism evidence="10 11">
    <name type="scientific">Platanthera zijinensis</name>
    <dbReference type="NCBI Taxonomy" id="2320716"/>
    <lineage>
        <taxon>Eukaryota</taxon>
        <taxon>Viridiplantae</taxon>
        <taxon>Streptophyta</taxon>
        <taxon>Embryophyta</taxon>
        <taxon>Tracheophyta</taxon>
        <taxon>Spermatophyta</taxon>
        <taxon>Magnoliopsida</taxon>
        <taxon>Liliopsida</taxon>
        <taxon>Asparagales</taxon>
        <taxon>Orchidaceae</taxon>
        <taxon>Orchidoideae</taxon>
        <taxon>Orchideae</taxon>
        <taxon>Orchidinae</taxon>
        <taxon>Platanthera</taxon>
    </lineage>
</organism>
<feature type="region of interest" description="Disordered" evidence="6">
    <location>
        <begin position="548"/>
        <end position="589"/>
    </location>
</feature>
<comment type="catalytic activity">
    <reaction evidence="1">
        <text>a 1,2-diacyl-sn-glycero-3-phospho-(1D-myo-inositol-3,4,5-trisphosphate) + H2O = a 1,2-diacyl-sn-glycero-3-phospho-(1D-myo-inositol-4,5-bisphosphate) + phosphate</text>
        <dbReference type="Rhea" id="RHEA:25017"/>
        <dbReference type="ChEBI" id="CHEBI:15377"/>
        <dbReference type="ChEBI" id="CHEBI:43474"/>
        <dbReference type="ChEBI" id="CHEBI:57836"/>
        <dbReference type="ChEBI" id="CHEBI:58456"/>
        <dbReference type="EC" id="3.1.3.67"/>
    </reaction>
</comment>
<dbReference type="GO" id="GO:0016314">
    <property type="term" value="F:phosphatidylinositol-3,4,5-trisphosphate 3-phosphatase activity"/>
    <property type="evidence" value="ECO:0007669"/>
    <property type="project" value="UniProtKB-EC"/>
</dbReference>
<feature type="domain" description="Phosphatase tensin-type" evidence="8">
    <location>
        <begin position="134"/>
        <end position="313"/>
    </location>
</feature>
<dbReference type="PROSITE" id="PS00383">
    <property type="entry name" value="TYR_PHOSPHATASE_1"/>
    <property type="match status" value="1"/>
</dbReference>
<evidence type="ECO:0000259" key="7">
    <source>
        <dbReference type="PROSITE" id="PS50056"/>
    </source>
</evidence>
<evidence type="ECO:0000256" key="4">
    <source>
        <dbReference type="ARBA" id="ARBA00022912"/>
    </source>
</evidence>
<feature type="compositionally biased region" description="Polar residues" evidence="6">
    <location>
        <begin position="575"/>
        <end position="589"/>
    </location>
</feature>
<sequence>MDPSQFDSSKSHPVSTDYQHSASRQDSHVRESSSLLSSSGITSWAKNLKIPHADGQENPQIVNAGKSTFARFTSGLGLRLSPKSPQKDDDAEGSSSASQQGVFGTLTKGFVDTSKNAVKAVQVKARHIVSQNKRRYQEGGFDLDLTYITENIIAMGFPAGDMSSGFFGYVEGFYRNHMVEVIRFFETHHKGKYKVYNLCSERLYDASLLEGKVASFPFDDHNCPPIELVTLFCRSAYNWLKEDIENVVVVHCKAGMARTGLMISSLLLYLKFFPTAEESIDYYNQKRCIDGKGLVLPSQIRYVKYFERILTYFNGENQLGRRCMLRGFRLHRCPYWIRPSITISNHNGILFSTKKHPRTKDLLPEDFWFSAPKKGIMVFALPGESGLTEVAGDFKIHFHDRQGDFYCWLNTTMTENRKVLSSQDLDSFDKRKLPSPGFEVEIVLADYDGTSPRRPSHPPPSNETGEGMGSLSIPIGDGNTALSTKLNRDSLSKDDVFSDSEAEDGGSSRGKSSQALVGVPLEGLEKEALSEDSSPNITGGIEQVSLKTEGATISAAATTPPSTNAREPKTEENKSSSPFQALESESTATSEFKAIAADASVFSFGDEDYESE</sequence>
<evidence type="ECO:0000313" key="11">
    <source>
        <dbReference type="Proteomes" id="UP001418222"/>
    </source>
</evidence>
<keyword evidence="11" id="KW-1185">Reference proteome</keyword>
<feature type="region of interest" description="Disordered" evidence="6">
    <location>
        <begin position="446"/>
        <end position="517"/>
    </location>
</feature>
<dbReference type="GO" id="GO:0004721">
    <property type="term" value="F:phosphoprotein phosphatase activity"/>
    <property type="evidence" value="ECO:0007669"/>
    <property type="project" value="UniProtKB-KW"/>
</dbReference>
<evidence type="ECO:0000256" key="5">
    <source>
        <dbReference type="ARBA" id="ARBA00023098"/>
    </source>
</evidence>
<proteinExistence type="inferred from homology"/>
<evidence type="ECO:0000259" key="9">
    <source>
        <dbReference type="PROSITE" id="PS51182"/>
    </source>
</evidence>
<dbReference type="EMBL" id="JBBWWQ010000011">
    <property type="protein sequence ID" value="KAK8935785.1"/>
    <property type="molecule type" value="Genomic_DNA"/>
</dbReference>
<feature type="domain" description="C2 tensin-type" evidence="9">
    <location>
        <begin position="320"/>
        <end position="447"/>
    </location>
</feature>
<feature type="compositionally biased region" description="Polar residues" evidence="6">
    <location>
        <begin position="1"/>
        <end position="22"/>
    </location>
</feature>
<feature type="region of interest" description="Disordered" evidence="6">
    <location>
        <begin position="77"/>
        <end position="99"/>
    </location>
</feature>
<dbReference type="SUPFAM" id="SSF52799">
    <property type="entry name" value="(Phosphotyrosine protein) phosphatases II"/>
    <property type="match status" value="1"/>
</dbReference>
<evidence type="ECO:0000256" key="6">
    <source>
        <dbReference type="SAM" id="MobiDB-lite"/>
    </source>
</evidence>
<dbReference type="PROSITE" id="PS50056">
    <property type="entry name" value="TYR_PHOSPHATASE_2"/>
    <property type="match status" value="1"/>
</dbReference>
<feature type="compositionally biased region" description="Low complexity" evidence="6">
    <location>
        <begin position="551"/>
        <end position="563"/>
    </location>
</feature>
<evidence type="ECO:0000256" key="2">
    <source>
        <dbReference type="ARBA" id="ARBA00007881"/>
    </source>
</evidence>
<dbReference type="CDD" id="cd14509">
    <property type="entry name" value="PTP_PTEN"/>
    <property type="match status" value="1"/>
</dbReference>
<keyword evidence="5" id="KW-0443">Lipid metabolism</keyword>
<feature type="region of interest" description="Disordered" evidence="6">
    <location>
        <begin position="1"/>
        <end position="39"/>
    </location>
</feature>
<evidence type="ECO:0000313" key="10">
    <source>
        <dbReference type="EMBL" id="KAK8935785.1"/>
    </source>
</evidence>
<dbReference type="Gene3D" id="3.90.190.10">
    <property type="entry name" value="Protein tyrosine phosphatase superfamily"/>
    <property type="match status" value="1"/>
</dbReference>
<feature type="domain" description="Tyrosine specific protein phosphatases" evidence="7">
    <location>
        <begin position="248"/>
        <end position="287"/>
    </location>
</feature>
<reference evidence="10 11" key="1">
    <citation type="journal article" date="2022" name="Nat. Plants">
        <title>Genomes of leafy and leafless Platanthera orchids illuminate the evolution of mycoheterotrophy.</title>
        <authorList>
            <person name="Li M.H."/>
            <person name="Liu K.W."/>
            <person name="Li Z."/>
            <person name="Lu H.C."/>
            <person name="Ye Q.L."/>
            <person name="Zhang D."/>
            <person name="Wang J.Y."/>
            <person name="Li Y.F."/>
            <person name="Zhong Z.M."/>
            <person name="Liu X."/>
            <person name="Yu X."/>
            <person name="Liu D.K."/>
            <person name="Tu X.D."/>
            <person name="Liu B."/>
            <person name="Hao Y."/>
            <person name="Liao X.Y."/>
            <person name="Jiang Y.T."/>
            <person name="Sun W.H."/>
            <person name="Chen J."/>
            <person name="Chen Y.Q."/>
            <person name="Ai Y."/>
            <person name="Zhai J.W."/>
            <person name="Wu S.S."/>
            <person name="Zhou Z."/>
            <person name="Hsiao Y.Y."/>
            <person name="Wu W.L."/>
            <person name="Chen Y.Y."/>
            <person name="Lin Y.F."/>
            <person name="Hsu J.L."/>
            <person name="Li C.Y."/>
            <person name="Wang Z.W."/>
            <person name="Zhao X."/>
            <person name="Zhong W.Y."/>
            <person name="Ma X.K."/>
            <person name="Ma L."/>
            <person name="Huang J."/>
            <person name="Chen G.Z."/>
            <person name="Huang M.Z."/>
            <person name="Huang L."/>
            <person name="Peng D.H."/>
            <person name="Luo Y.B."/>
            <person name="Zou S.Q."/>
            <person name="Chen S.P."/>
            <person name="Lan S."/>
            <person name="Tsai W.C."/>
            <person name="Van de Peer Y."/>
            <person name="Liu Z.J."/>
        </authorList>
    </citation>
    <scope>NUCLEOTIDE SEQUENCE [LARGE SCALE GENOMIC DNA]</scope>
    <source>
        <strain evidence="10">Lor287</strain>
    </source>
</reference>
<protein>
    <submittedName>
        <fullName evidence="10">Uncharacterized protein</fullName>
    </submittedName>
</protein>
<keyword evidence="3" id="KW-0378">Hydrolase</keyword>
<evidence type="ECO:0000259" key="8">
    <source>
        <dbReference type="PROSITE" id="PS51181"/>
    </source>
</evidence>
<dbReference type="PANTHER" id="PTHR12305">
    <property type="entry name" value="PHOSPHATASE WITH HOMOLOGY TO TENSIN"/>
    <property type="match status" value="1"/>
</dbReference>
<dbReference type="InterPro" id="IPR000387">
    <property type="entry name" value="Tyr_Pase_dom"/>
</dbReference>
<name>A0AAP0BDH4_9ASPA</name>
<dbReference type="InterPro" id="IPR029023">
    <property type="entry name" value="Tensin_phosphatase"/>
</dbReference>
<dbReference type="Pfam" id="PF22785">
    <property type="entry name" value="Tc-R-P"/>
    <property type="match status" value="1"/>
</dbReference>